<sequence length="258" mass="28444">MILHLAFVLPGAFLAVFQFIPLIRYRALIFHRVNGYLVLLLLTAGTIPGFLLSPHAFGGHISTASGGITIGVGTLVSLGMAYYNIKLLQIDQHRKWMLRAMVYMSAIITSRMMLGIGMAIMTSHPAPPFEVWPCGQLEWTVRDSDREVSHAAFVKTYPTCTGKDKFAMARAGDYGVEGFGSALRISFGTGLWIAMVLHAVGAEVYIRLTAGESERLRVVSWERQMERGWKNAGSVGSTGDRWGDAPKWVPERVGLVEK</sequence>
<name>A0A3N4IGJ3_ASCIM</name>
<evidence type="ECO:0000313" key="3">
    <source>
        <dbReference type="Proteomes" id="UP000275078"/>
    </source>
</evidence>
<dbReference type="AlphaFoldDB" id="A0A3N4IGJ3"/>
<proteinExistence type="predicted"/>
<dbReference type="InterPro" id="IPR018750">
    <property type="entry name" value="DUF2306_membrane"/>
</dbReference>
<evidence type="ECO:0000256" key="1">
    <source>
        <dbReference type="SAM" id="Phobius"/>
    </source>
</evidence>
<organism evidence="2 3">
    <name type="scientific">Ascobolus immersus RN42</name>
    <dbReference type="NCBI Taxonomy" id="1160509"/>
    <lineage>
        <taxon>Eukaryota</taxon>
        <taxon>Fungi</taxon>
        <taxon>Dikarya</taxon>
        <taxon>Ascomycota</taxon>
        <taxon>Pezizomycotina</taxon>
        <taxon>Pezizomycetes</taxon>
        <taxon>Pezizales</taxon>
        <taxon>Ascobolaceae</taxon>
        <taxon>Ascobolus</taxon>
    </lineage>
</organism>
<dbReference type="EMBL" id="ML119656">
    <property type="protein sequence ID" value="RPA84939.1"/>
    <property type="molecule type" value="Genomic_DNA"/>
</dbReference>
<protein>
    <submittedName>
        <fullName evidence="2">Uncharacterized protein</fullName>
    </submittedName>
</protein>
<evidence type="ECO:0000313" key="2">
    <source>
        <dbReference type="EMBL" id="RPA84939.1"/>
    </source>
</evidence>
<keyword evidence="1" id="KW-1133">Transmembrane helix</keyword>
<dbReference type="Pfam" id="PF10067">
    <property type="entry name" value="DUF2306"/>
    <property type="match status" value="1"/>
</dbReference>
<feature type="transmembrane region" description="Helical" evidence="1">
    <location>
        <begin position="6"/>
        <end position="23"/>
    </location>
</feature>
<keyword evidence="1" id="KW-0812">Transmembrane</keyword>
<dbReference type="Proteomes" id="UP000275078">
    <property type="component" value="Unassembled WGS sequence"/>
</dbReference>
<reference evidence="2 3" key="1">
    <citation type="journal article" date="2018" name="Nat. Ecol. Evol.">
        <title>Pezizomycetes genomes reveal the molecular basis of ectomycorrhizal truffle lifestyle.</title>
        <authorList>
            <person name="Murat C."/>
            <person name="Payen T."/>
            <person name="Noel B."/>
            <person name="Kuo A."/>
            <person name="Morin E."/>
            <person name="Chen J."/>
            <person name="Kohler A."/>
            <person name="Krizsan K."/>
            <person name="Balestrini R."/>
            <person name="Da Silva C."/>
            <person name="Montanini B."/>
            <person name="Hainaut M."/>
            <person name="Levati E."/>
            <person name="Barry K.W."/>
            <person name="Belfiori B."/>
            <person name="Cichocki N."/>
            <person name="Clum A."/>
            <person name="Dockter R.B."/>
            <person name="Fauchery L."/>
            <person name="Guy J."/>
            <person name="Iotti M."/>
            <person name="Le Tacon F."/>
            <person name="Lindquist E.A."/>
            <person name="Lipzen A."/>
            <person name="Malagnac F."/>
            <person name="Mello A."/>
            <person name="Molinier V."/>
            <person name="Miyauchi S."/>
            <person name="Poulain J."/>
            <person name="Riccioni C."/>
            <person name="Rubini A."/>
            <person name="Sitrit Y."/>
            <person name="Splivallo R."/>
            <person name="Traeger S."/>
            <person name="Wang M."/>
            <person name="Zifcakova L."/>
            <person name="Wipf D."/>
            <person name="Zambonelli A."/>
            <person name="Paolocci F."/>
            <person name="Nowrousian M."/>
            <person name="Ottonello S."/>
            <person name="Baldrian P."/>
            <person name="Spatafora J.W."/>
            <person name="Henrissat B."/>
            <person name="Nagy L.G."/>
            <person name="Aury J.M."/>
            <person name="Wincker P."/>
            <person name="Grigoriev I.V."/>
            <person name="Bonfante P."/>
            <person name="Martin F.M."/>
        </authorList>
    </citation>
    <scope>NUCLEOTIDE SEQUENCE [LARGE SCALE GENOMIC DNA]</scope>
    <source>
        <strain evidence="2 3">RN42</strain>
    </source>
</reference>
<dbReference type="STRING" id="1160509.A0A3N4IGJ3"/>
<feature type="transmembrane region" description="Helical" evidence="1">
    <location>
        <begin position="185"/>
        <end position="206"/>
    </location>
</feature>
<gene>
    <name evidence="2" type="ORF">BJ508DRAFT_20308</name>
</gene>
<keyword evidence="1" id="KW-0472">Membrane</keyword>
<feature type="transmembrane region" description="Helical" evidence="1">
    <location>
        <begin position="64"/>
        <end position="85"/>
    </location>
</feature>
<accession>A0A3N4IGJ3</accession>
<feature type="transmembrane region" description="Helical" evidence="1">
    <location>
        <begin position="97"/>
        <end position="121"/>
    </location>
</feature>
<feature type="transmembrane region" description="Helical" evidence="1">
    <location>
        <begin position="35"/>
        <end position="52"/>
    </location>
</feature>
<dbReference type="OrthoDB" id="193478at2759"/>
<keyword evidence="3" id="KW-1185">Reference proteome</keyword>